<feature type="transmembrane region" description="Helical" evidence="7">
    <location>
        <begin position="12"/>
        <end position="37"/>
    </location>
</feature>
<evidence type="ECO:0000256" key="1">
    <source>
        <dbReference type="ARBA" id="ARBA00004651"/>
    </source>
</evidence>
<sequence>MSSNTSNNKQLLYEVVVIRLFLIVMLVFYHAFAIFSGGWAPIEDYPEIPVYDLMDKLSYACLLETFVFISGYILGYQVRQRGAEKVLKAKNIFVKKFKRLIIPSIIFSTIYLLMFRDYHQSILTSVYQILCGVGHMWFLPMLFWCFVIVYLIEKIGIKRQWAIVLQFFAMFMSFLPLPFGMGVALYYVIFFYVGYILQKEDIVGSCNIKRWLPILTISFVIAFLNKMWLGNIADFSLIGYPIADKILYVSLMTFVRFVCASVGIIMLYATFKSFVHRSLSGEYSRVLSECCFGVYLFQQFILKAIYESSVPQMINPYILPWTSFVITLILSSWLTIVIRKTKVGRNIL</sequence>
<feature type="domain" description="Acyltransferase 3" evidence="8">
    <location>
        <begin position="17"/>
        <end position="338"/>
    </location>
</feature>
<feature type="transmembrane region" description="Helical" evidence="7">
    <location>
        <begin position="248"/>
        <end position="271"/>
    </location>
</feature>
<comment type="caution">
    <text evidence="9">The sequence shown here is derived from an EMBL/GenBank/DDBJ whole genome shotgun (WGS) entry which is preliminary data.</text>
</comment>
<feature type="transmembrane region" description="Helical" evidence="7">
    <location>
        <begin position="210"/>
        <end position="228"/>
    </location>
</feature>
<evidence type="ECO:0000256" key="5">
    <source>
        <dbReference type="ARBA" id="ARBA00022989"/>
    </source>
</evidence>
<feature type="transmembrane region" description="Helical" evidence="7">
    <location>
        <begin position="57"/>
        <end position="76"/>
    </location>
</feature>
<dbReference type="InterPro" id="IPR002656">
    <property type="entry name" value="Acyl_transf_3_dom"/>
</dbReference>
<proteinExistence type="inferred from homology"/>
<keyword evidence="5 7" id="KW-1133">Transmembrane helix</keyword>
<evidence type="ECO:0000256" key="2">
    <source>
        <dbReference type="ARBA" id="ARBA00007400"/>
    </source>
</evidence>
<dbReference type="AlphaFoldDB" id="A0A415G0X1"/>
<dbReference type="GO" id="GO:0009246">
    <property type="term" value="P:enterobacterial common antigen biosynthetic process"/>
    <property type="evidence" value="ECO:0007669"/>
    <property type="project" value="TreeGrafter"/>
</dbReference>
<evidence type="ECO:0000256" key="6">
    <source>
        <dbReference type="ARBA" id="ARBA00023136"/>
    </source>
</evidence>
<feature type="transmembrane region" description="Helical" evidence="7">
    <location>
        <begin position="126"/>
        <end position="152"/>
    </location>
</feature>
<feature type="transmembrane region" description="Helical" evidence="7">
    <location>
        <begin position="318"/>
        <end position="338"/>
    </location>
</feature>
<protein>
    <recommendedName>
        <fullName evidence="8">Acyltransferase 3 domain-containing protein</fullName>
    </recommendedName>
</protein>
<dbReference type="PANTHER" id="PTHR40074:SF2">
    <property type="entry name" value="O-ACETYLTRANSFERASE WECH"/>
    <property type="match status" value="1"/>
</dbReference>
<keyword evidence="6 7" id="KW-0472">Membrane</keyword>
<dbReference type="RefSeq" id="WP_134993027.1">
    <property type="nucleotide sequence ID" value="NZ_JAHONF010000003.1"/>
</dbReference>
<evidence type="ECO:0000313" key="10">
    <source>
        <dbReference type="Proteomes" id="UP000285503"/>
    </source>
</evidence>
<dbReference type="GO" id="GO:0005886">
    <property type="term" value="C:plasma membrane"/>
    <property type="evidence" value="ECO:0007669"/>
    <property type="project" value="UniProtKB-SubCell"/>
</dbReference>
<dbReference type="GO" id="GO:0016413">
    <property type="term" value="F:O-acetyltransferase activity"/>
    <property type="evidence" value="ECO:0007669"/>
    <property type="project" value="TreeGrafter"/>
</dbReference>
<organism evidence="9 10">
    <name type="scientific">Bacteroides xylanisolvens</name>
    <dbReference type="NCBI Taxonomy" id="371601"/>
    <lineage>
        <taxon>Bacteria</taxon>
        <taxon>Pseudomonadati</taxon>
        <taxon>Bacteroidota</taxon>
        <taxon>Bacteroidia</taxon>
        <taxon>Bacteroidales</taxon>
        <taxon>Bacteroidaceae</taxon>
        <taxon>Bacteroides</taxon>
    </lineage>
</organism>
<evidence type="ECO:0000259" key="8">
    <source>
        <dbReference type="Pfam" id="PF01757"/>
    </source>
</evidence>
<comment type="similarity">
    <text evidence="2">Belongs to the acyltransferase 3 family.</text>
</comment>
<keyword evidence="4 7" id="KW-0812">Transmembrane</keyword>
<feature type="transmembrane region" description="Helical" evidence="7">
    <location>
        <begin position="97"/>
        <end position="114"/>
    </location>
</feature>
<evidence type="ECO:0000256" key="4">
    <source>
        <dbReference type="ARBA" id="ARBA00022692"/>
    </source>
</evidence>
<reference evidence="9 10" key="1">
    <citation type="submission" date="2018-08" db="EMBL/GenBank/DDBJ databases">
        <title>A genome reference for cultivated species of the human gut microbiota.</title>
        <authorList>
            <person name="Zou Y."/>
            <person name="Xue W."/>
            <person name="Luo G."/>
        </authorList>
    </citation>
    <scope>NUCLEOTIDE SEQUENCE [LARGE SCALE GENOMIC DNA]</scope>
    <source>
        <strain evidence="9 10">AF46-11NS</strain>
    </source>
</reference>
<feature type="transmembrane region" description="Helical" evidence="7">
    <location>
        <begin position="183"/>
        <end position="198"/>
    </location>
</feature>
<gene>
    <name evidence="9" type="ORF">DW075_02460</name>
</gene>
<name>A0A415G0X1_9BACE</name>
<evidence type="ECO:0000313" key="9">
    <source>
        <dbReference type="EMBL" id="RHK29389.1"/>
    </source>
</evidence>
<accession>A0A415G0X1</accession>
<dbReference type="Pfam" id="PF01757">
    <property type="entry name" value="Acyl_transf_3"/>
    <property type="match status" value="1"/>
</dbReference>
<dbReference type="Proteomes" id="UP000285503">
    <property type="component" value="Unassembled WGS sequence"/>
</dbReference>
<evidence type="ECO:0000256" key="7">
    <source>
        <dbReference type="SAM" id="Phobius"/>
    </source>
</evidence>
<evidence type="ECO:0000256" key="3">
    <source>
        <dbReference type="ARBA" id="ARBA00022475"/>
    </source>
</evidence>
<keyword evidence="3" id="KW-1003">Cell membrane</keyword>
<dbReference type="EMBL" id="QRNE01000006">
    <property type="protein sequence ID" value="RHK29389.1"/>
    <property type="molecule type" value="Genomic_DNA"/>
</dbReference>
<dbReference type="PANTHER" id="PTHR40074">
    <property type="entry name" value="O-ACETYLTRANSFERASE WECH"/>
    <property type="match status" value="1"/>
</dbReference>
<comment type="subcellular location">
    <subcellularLocation>
        <location evidence="1">Cell membrane</location>
        <topology evidence="1">Multi-pass membrane protein</topology>
    </subcellularLocation>
</comment>